<gene>
    <name evidence="4" type="ORF">THIAE_05900</name>
</gene>
<evidence type="ECO:0000256" key="2">
    <source>
        <dbReference type="PROSITE-ProRule" id="PRU01076"/>
    </source>
</evidence>
<dbReference type="InParanoid" id="W0DVR8"/>
<evidence type="ECO:0000313" key="4">
    <source>
        <dbReference type="EMBL" id="AHF01378.1"/>
    </source>
</evidence>
<evidence type="ECO:0000259" key="3">
    <source>
        <dbReference type="PROSITE" id="PS51740"/>
    </source>
</evidence>
<dbReference type="eggNOG" id="COG4456">
    <property type="taxonomic scope" value="Bacteria"/>
</dbReference>
<dbReference type="AlphaFoldDB" id="W0DVR8"/>
<evidence type="ECO:0000313" key="5">
    <source>
        <dbReference type="Proteomes" id="UP000005380"/>
    </source>
</evidence>
<dbReference type="Proteomes" id="UP000005380">
    <property type="component" value="Chromosome"/>
</dbReference>
<proteinExistence type="inferred from homology"/>
<keyword evidence="5" id="KW-1185">Reference proteome</keyword>
<dbReference type="EMBL" id="CP007030">
    <property type="protein sequence ID" value="AHF01378.1"/>
    <property type="molecule type" value="Genomic_DNA"/>
</dbReference>
<dbReference type="PROSITE" id="PS51740">
    <property type="entry name" value="SPOVT_ABRB"/>
    <property type="match status" value="1"/>
</dbReference>
<dbReference type="InterPro" id="IPR051734">
    <property type="entry name" value="VapB_TA_antitoxins"/>
</dbReference>
<dbReference type="HOGENOM" id="CLU_162018_3_2_6"/>
<dbReference type="STRING" id="717772.THIAE_05900"/>
<name>W0DVR8_9GAMM</name>
<keyword evidence="2" id="KW-0238">DNA-binding</keyword>
<feature type="domain" description="SpoVT-AbrB" evidence="3">
    <location>
        <begin position="6"/>
        <end position="48"/>
    </location>
</feature>
<dbReference type="PANTHER" id="PTHR37550">
    <property type="entry name" value="ANTITOXIN VAPB1"/>
    <property type="match status" value="1"/>
</dbReference>
<evidence type="ECO:0000256" key="1">
    <source>
        <dbReference type="ARBA" id="ARBA00007924"/>
    </source>
</evidence>
<dbReference type="NCBIfam" id="NF040493">
    <property type="entry name" value="TA_anti_VapB"/>
    <property type="match status" value="1"/>
</dbReference>
<dbReference type="KEGG" id="tao:THIAE_05900"/>
<dbReference type="PANTHER" id="PTHR37550:SF3">
    <property type="entry name" value="ANTITOXIN VAPB1"/>
    <property type="match status" value="1"/>
</dbReference>
<reference evidence="4 5" key="1">
    <citation type="submission" date="2013-12" db="EMBL/GenBank/DDBJ databases">
        <authorList>
            <consortium name="DOE Joint Genome Institute"/>
            <person name="Kappler U."/>
            <person name="Huntemann M."/>
            <person name="Han J."/>
            <person name="Chen A."/>
            <person name="Kyrpides N."/>
            <person name="Mavromatis K."/>
            <person name="Markowitz V."/>
            <person name="Palaniappan K."/>
            <person name="Ivanova N."/>
            <person name="Schaumberg A."/>
            <person name="Pati A."/>
            <person name="Liolios K."/>
            <person name="Nordberg H.P."/>
            <person name="Cantor M.N."/>
            <person name="Hua S.X."/>
            <person name="Woyke T."/>
        </authorList>
    </citation>
    <scope>NUCLEOTIDE SEQUENCE [LARGE SCALE GENOMIC DNA]</scope>
    <source>
        <strain evidence="5">AL2</strain>
    </source>
</reference>
<sequence length="78" mass="8799">MTAITTTVFKNNQSQAVRLPKSVALDEGVKQVVITALGKTRIISPLEQSWDDWFDSKGVSEDFMSEREQEPDQTREAL</sequence>
<dbReference type="Gene3D" id="2.10.260.10">
    <property type="match status" value="1"/>
</dbReference>
<organism evidence="4 5">
    <name type="scientific">Thiomicrospira aerophila AL3</name>
    <dbReference type="NCBI Taxonomy" id="717772"/>
    <lineage>
        <taxon>Bacteria</taxon>
        <taxon>Pseudomonadati</taxon>
        <taxon>Pseudomonadota</taxon>
        <taxon>Gammaproteobacteria</taxon>
        <taxon>Thiotrichales</taxon>
        <taxon>Piscirickettsiaceae</taxon>
        <taxon>Thiomicrospira</taxon>
    </lineage>
</organism>
<accession>W0DVR8</accession>
<dbReference type="InterPro" id="IPR007159">
    <property type="entry name" value="SpoVT-AbrB_dom"/>
</dbReference>
<dbReference type="InterPro" id="IPR037914">
    <property type="entry name" value="SpoVT-AbrB_sf"/>
</dbReference>
<dbReference type="InterPro" id="IPR047976">
    <property type="entry name" value="Anti_VapB2-like"/>
</dbReference>
<dbReference type="RefSeq" id="WP_006460464.1">
    <property type="nucleotide sequence ID" value="NZ_CP007030.1"/>
</dbReference>
<protein>
    <submittedName>
        <fullName evidence="4">Antitoxin</fullName>
    </submittedName>
</protein>
<dbReference type="SUPFAM" id="SSF89447">
    <property type="entry name" value="AbrB/MazE/MraZ-like"/>
    <property type="match status" value="1"/>
</dbReference>
<dbReference type="GO" id="GO:0003677">
    <property type="term" value="F:DNA binding"/>
    <property type="evidence" value="ECO:0007669"/>
    <property type="project" value="UniProtKB-UniRule"/>
</dbReference>
<comment type="similarity">
    <text evidence="1">Belongs to the VapB family.</text>
</comment>
<dbReference type="OrthoDB" id="5298361at2"/>